<evidence type="ECO:0000313" key="2">
    <source>
        <dbReference type="Proteomes" id="UP000321079"/>
    </source>
</evidence>
<organism evidence="1 2">
    <name type="scientific">Gluconobacter kanchanaburiensis NBRC 103587</name>
    <dbReference type="NCBI Taxonomy" id="1307948"/>
    <lineage>
        <taxon>Bacteria</taxon>
        <taxon>Pseudomonadati</taxon>
        <taxon>Pseudomonadota</taxon>
        <taxon>Alphaproteobacteria</taxon>
        <taxon>Acetobacterales</taxon>
        <taxon>Acetobacteraceae</taxon>
        <taxon>Gluconobacter</taxon>
    </lineage>
</organism>
<protein>
    <submittedName>
        <fullName evidence="1">Uncharacterized protein</fullName>
    </submittedName>
</protein>
<reference evidence="1 2" key="1">
    <citation type="submission" date="2019-07" db="EMBL/GenBank/DDBJ databases">
        <title>Whole genome shotgun sequence of Gluconobacter kanchanaburiensis NBRC 103587.</title>
        <authorList>
            <person name="Hosoyama A."/>
            <person name="Uohara A."/>
            <person name="Ohji S."/>
            <person name="Ichikawa N."/>
        </authorList>
    </citation>
    <scope>NUCLEOTIDE SEQUENCE [LARGE SCALE GENOMIC DNA]</scope>
    <source>
        <strain evidence="1 2">NBRC 103587</strain>
    </source>
</reference>
<dbReference type="AlphaFoldDB" id="A0A511B9D2"/>
<evidence type="ECO:0000313" key="1">
    <source>
        <dbReference type="EMBL" id="GEK97036.1"/>
    </source>
</evidence>
<proteinExistence type="predicted"/>
<gene>
    <name evidence="1" type="ORF">GKA01_22330</name>
</gene>
<accession>A0A511B9D2</accession>
<dbReference type="Proteomes" id="UP000321079">
    <property type="component" value="Unassembled WGS sequence"/>
</dbReference>
<keyword evidence="2" id="KW-1185">Reference proteome</keyword>
<comment type="caution">
    <text evidence="1">The sequence shown here is derived from an EMBL/GenBank/DDBJ whole genome shotgun (WGS) entry which is preliminary data.</text>
</comment>
<dbReference type="EMBL" id="BJVA01000015">
    <property type="protein sequence ID" value="GEK97036.1"/>
    <property type="molecule type" value="Genomic_DNA"/>
</dbReference>
<sequence>MVAPAFCQANNPRPSEIWSLSVIGFQFSYHLIAACSAAQYLAGVGAVKAPHDPVLCPGKIALSPDLPSRAQNKKSGRMFADPCGNGGSFSLVPPRFRPISSADAVQIGYERERRSEL</sequence>
<name>A0A511B9D2_9PROT</name>